<dbReference type="InterPro" id="IPR003561">
    <property type="entry name" value="Mutator_MutT"/>
</dbReference>
<dbReference type="GO" id="GO:0044716">
    <property type="term" value="F:8-oxo-GDP phosphatase activity"/>
    <property type="evidence" value="ECO:0007669"/>
    <property type="project" value="TreeGrafter"/>
</dbReference>
<dbReference type="PANTHER" id="PTHR47707:SF1">
    <property type="entry name" value="NUDIX HYDROLASE FAMILY PROTEIN"/>
    <property type="match status" value="1"/>
</dbReference>
<evidence type="ECO:0000256" key="8">
    <source>
        <dbReference type="ARBA" id="ARBA00022842"/>
    </source>
</evidence>
<dbReference type="EC" id="3.6.1.55" evidence="12"/>
<feature type="binding site" evidence="17">
    <location>
        <position position="23"/>
    </location>
    <ligand>
        <name>8-oxo-dGTP</name>
        <dbReference type="ChEBI" id="CHEBI:77896"/>
    </ligand>
</feature>
<reference evidence="21" key="1">
    <citation type="submission" date="2017-02" db="EMBL/GenBank/DDBJ databases">
        <authorList>
            <person name="Daims H."/>
        </authorList>
    </citation>
    <scope>NUCLEOTIDE SEQUENCE [LARGE SCALE GENOMIC DNA]</scope>
</reference>
<feature type="binding site" evidence="17">
    <location>
        <position position="28"/>
    </location>
    <ligand>
        <name>8-oxo-dGTP</name>
        <dbReference type="ChEBI" id="CHEBI:77896"/>
    </ligand>
</feature>
<dbReference type="OrthoDB" id="9810648at2"/>
<keyword evidence="21" id="KW-1185">Reference proteome</keyword>
<evidence type="ECO:0000256" key="17">
    <source>
        <dbReference type="PIRSR" id="PIRSR603561-1"/>
    </source>
</evidence>
<keyword evidence="5 18" id="KW-0479">Metal-binding</keyword>
<dbReference type="Gene3D" id="3.20.20.70">
    <property type="entry name" value="Aldolase class I"/>
    <property type="match status" value="1"/>
</dbReference>
<evidence type="ECO:0000259" key="19">
    <source>
        <dbReference type="PROSITE" id="PS51462"/>
    </source>
</evidence>
<dbReference type="PROSITE" id="PS51462">
    <property type="entry name" value="NUDIX"/>
    <property type="match status" value="1"/>
</dbReference>
<sequence length="308" mass="33688">MTMVQVAVGVIKNSAGEILISLRHPDLHQGGLWEFPGGKVEADESVEQALRRELKEELGIDAQGIEPLITIKHDYGDRHVQLNVCVVTQFVGNVKHSDNQPVQWVAQEKLSHYRFPDANKPIVTAILLPVYYAILDDADESLILANLEKMLVQGVQLIQFRLKRLSAEAAAHVVMQAYPLCKQYGALVLINSDMEASRSAADGLHLTSRHLMQITQRPANQTWVGASCHNLVELQHAENIGVDFAVIAPVLATQTHATVTPLGWSDFEQLVAHAKMPVYALGGLSKADLPHARKLGAQGIAGISAFLD</sequence>
<gene>
    <name evidence="20" type="ORF">CRENPOLYSF1_440043</name>
</gene>
<dbReference type="GO" id="GO:0006260">
    <property type="term" value="P:DNA replication"/>
    <property type="evidence" value="ECO:0007669"/>
    <property type="project" value="UniProtKB-KW"/>
</dbReference>
<feature type="binding site" evidence="17">
    <location>
        <position position="119"/>
    </location>
    <ligand>
        <name>8-oxo-dGTP</name>
        <dbReference type="ChEBI" id="CHEBI:77896"/>
    </ligand>
</feature>
<dbReference type="SUPFAM" id="SSF55811">
    <property type="entry name" value="Nudix"/>
    <property type="match status" value="1"/>
</dbReference>
<evidence type="ECO:0000256" key="9">
    <source>
        <dbReference type="ARBA" id="ARBA00023204"/>
    </source>
</evidence>
<dbReference type="InterPro" id="IPR000086">
    <property type="entry name" value="NUDIX_hydrolase_dom"/>
</dbReference>
<dbReference type="FunFam" id="3.90.79.10:FF:000014">
    <property type="entry name" value="8-oxo-dGTP diphosphatase MutT"/>
    <property type="match status" value="1"/>
</dbReference>
<evidence type="ECO:0000256" key="6">
    <source>
        <dbReference type="ARBA" id="ARBA00022763"/>
    </source>
</evidence>
<evidence type="ECO:0000256" key="4">
    <source>
        <dbReference type="ARBA" id="ARBA00022705"/>
    </source>
</evidence>
<dbReference type="Pfam" id="PF02581">
    <property type="entry name" value="TMP-TENI"/>
    <property type="match status" value="1"/>
</dbReference>
<dbReference type="GO" id="GO:0046872">
    <property type="term" value="F:metal ion binding"/>
    <property type="evidence" value="ECO:0007669"/>
    <property type="project" value="UniProtKB-KW"/>
</dbReference>
<dbReference type="GO" id="GO:0035539">
    <property type="term" value="F:8-oxo-7,8-dihydrodeoxyguanosine triphosphate pyrophosphatase activity"/>
    <property type="evidence" value="ECO:0007669"/>
    <property type="project" value="UniProtKB-EC"/>
</dbReference>
<proteinExistence type="inferred from homology"/>
<dbReference type="InterPro" id="IPR036206">
    <property type="entry name" value="ThiamineP_synth_sf"/>
</dbReference>
<dbReference type="NCBIfam" id="TIGR00586">
    <property type="entry name" value="mutt"/>
    <property type="match status" value="1"/>
</dbReference>
<dbReference type="GO" id="GO:0006281">
    <property type="term" value="P:DNA repair"/>
    <property type="evidence" value="ECO:0007669"/>
    <property type="project" value="UniProtKB-KW"/>
</dbReference>
<dbReference type="RefSeq" id="WP_087143912.1">
    <property type="nucleotide sequence ID" value="NZ_FUKI01000120.1"/>
</dbReference>
<accession>A0A1R4HBG9</accession>
<keyword evidence="4" id="KW-0235">DNA replication</keyword>
<dbReference type="InterPro" id="IPR013785">
    <property type="entry name" value="Aldolase_TIM"/>
</dbReference>
<keyword evidence="3" id="KW-0515">Mutator protein</keyword>
<evidence type="ECO:0000256" key="13">
    <source>
        <dbReference type="ARBA" id="ARBA00040794"/>
    </source>
</evidence>
<dbReference type="InterPro" id="IPR047127">
    <property type="entry name" value="MutT-like"/>
</dbReference>
<evidence type="ECO:0000256" key="14">
    <source>
        <dbReference type="ARBA" id="ARBA00041592"/>
    </source>
</evidence>
<dbReference type="InterPro" id="IPR020084">
    <property type="entry name" value="NUDIX_hydrolase_CS"/>
</dbReference>
<dbReference type="SUPFAM" id="SSF51391">
    <property type="entry name" value="Thiamin phosphate synthase"/>
    <property type="match status" value="1"/>
</dbReference>
<evidence type="ECO:0000313" key="20">
    <source>
        <dbReference type="EMBL" id="SJM93585.1"/>
    </source>
</evidence>
<comment type="catalytic activity">
    <reaction evidence="11">
        <text>8-oxo-GTP + H2O = 8-oxo-GMP + diphosphate + H(+)</text>
        <dbReference type="Rhea" id="RHEA:67616"/>
        <dbReference type="ChEBI" id="CHEBI:15377"/>
        <dbReference type="ChEBI" id="CHEBI:15378"/>
        <dbReference type="ChEBI" id="CHEBI:33019"/>
        <dbReference type="ChEBI" id="CHEBI:143553"/>
        <dbReference type="ChEBI" id="CHEBI:145694"/>
    </reaction>
</comment>
<evidence type="ECO:0000313" key="21">
    <source>
        <dbReference type="Proteomes" id="UP000195667"/>
    </source>
</evidence>
<dbReference type="GO" id="GO:0044715">
    <property type="term" value="F:8-oxo-dGDP phosphatase activity"/>
    <property type="evidence" value="ECO:0007669"/>
    <property type="project" value="TreeGrafter"/>
</dbReference>
<evidence type="ECO:0000256" key="11">
    <source>
        <dbReference type="ARBA" id="ARBA00036904"/>
    </source>
</evidence>
<dbReference type="GO" id="GO:0009228">
    <property type="term" value="P:thiamine biosynthetic process"/>
    <property type="evidence" value="ECO:0007669"/>
    <property type="project" value="UniProtKB-KW"/>
</dbReference>
<evidence type="ECO:0000256" key="1">
    <source>
        <dbReference type="ARBA" id="ARBA00001946"/>
    </source>
</evidence>
<dbReference type="NCBIfam" id="NF006530">
    <property type="entry name" value="PRK08999.1"/>
    <property type="match status" value="1"/>
</dbReference>
<name>A0A1R4HBG9_9GAMM</name>
<feature type="binding site" evidence="18">
    <location>
        <position position="37"/>
    </location>
    <ligand>
        <name>Mg(2+)</name>
        <dbReference type="ChEBI" id="CHEBI:18420"/>
    </ligand>
</feature>
<protein>
    <recommendedName>
        <fullName evidence="13">8-oxo-dGTP diphosphatase</fullName>
        <ecNumber evidence="12">3.6.1.55</ecNumber>
    </recommendedName>
    <alternativeName>
        <fullName evidence="16">7,8-dihydro-8-oxoguanine-triphosphatase</fullName>
    </alternativeName>
    <alternativeName>
        <fullName evidence="15">Mutator protein MutT</fullName>
    </alternativeName>
    <alternativeName>
        <fullName evidence="14">dGTP pyrophosphohydrolase</fullName>
    </alternativeName>
</protein>
<comment type="catalytic activity">
    <reaction evidence="10">
        <text>8-oxo-dGTP + H2O = 8-oxo-dGMP + diphosphate + H(+)</text>
        <dbReference type="Rhea" id="RHEA:31575"/>
        <dbReference type="ChEBI" id="CHEBI:15377"/>
        <dbReference type="ChEBI" id="CHEBI:15378"/>
        <dbReference type="ChEBI" id="CHEBI:33019"/>
        <dbReference type="ChEBI" id="CHEBI:63224"/>
        <dbReference type="ChEBI" id="CHEBI:77896"/>
        <dbReference type="EC" id="3.6.1.55"/>
    </reaction>
</comment>
<dbReference type="InterPro" id="IPR022998">
    <property type="entry name" value="ThiamineP_synth_TenI"/>
</dbReference>
<feature type="binding site" evidence="18">
    <location>
        <position position="57"/>
    </location>
    <ligand>
        <name>Mg(2+)</name>
        <dbReference type="ChEBI" id="CHEBI:18420"/>
    </ligand>
</feature>
<evidence type="ECO:0000256" key="5">
    <source>
        <dbReference type="ARBA" id="ARBA00022723"/>
    </source>
</evidence>
<dbReference type="PANTHER" id="PTHR47707">
    <property type="entry name" value="8-OXO-DGTP DIPHOSPHATASE"/>
    <property type="match status" value="1"/>
</dbReference>
<evidence type="ECO:0000256" key="3">
    <source>
        <dbReference type="ARBA" id="ARBA00022457"/>
    </source>
</evidence>
<dbReference type="PRINTS" id="PR00502">
    <property type="entry name" value="NUDIXFAMILY"/>
</dbReference>
<keyword evidence="8 18" id="KW-0460">Magnesium</keyword>
<organism evidence="20 21">
    <name type="scientific">Crenothrix polyspora</name>
    <dbReference type="NCBI Taxonomy" id="360316"/>
    <lineage>
        <taxon>Bacteria</taxon>
        <taxon>Pseudomonadati</taxon>
        <taxon>Pseudomonadota</taxon>
        <taxon>Gammaproteobacteria</taxon>
        <taxon>Methylococcales</taxon>
        <taxon>Crenotrichaceae</taxon>
        <taxon>Crenothrix</taxon>
    </lineage>
</organism>
<dbReference type="EMBL" id="FUKI01000120">
    <property type="protein sequence ID" value="SJM93585.1"/>
    <property type="molecule type" value="Genomic_DNA"/>
</dbReference>
<dbReference type="Proteomes" id="UP000195667">
    <property type="component" value="Unassembled WGS sequence"/>
</dbReference>
<dbReference type="CDD" id="cd00564">
    <property type="entry name" value="TMP_TenI"/>
    <property type="match status" value="1"/>
</dbReference>
<dbReference type="InterPro" id="IPR020476">
    <property type="entry name" value="Nudix_hydrolase"/>
</dbReference>
<dbReference type="Pfam" id="PF14815">
    <property type="entry name" value="NUDIX_4"/>
    <property type="match status" value="1"/>
</dbReference>
<evidence type="ECO:0000256" key="15">
    <source>
        <dbReference type="ARBA" id="ARBA00041979"/>
    </source>
</evidence>
<evidence type="ECO:0000256" key="7">
    <source>
        <dbReference type="ARBA" id="ARBA00022801"/>
    </source>
</evidence>
<feature type="binding site" evidence="17">
    <location>
        <begin position="34"/>
        <end position="37"/>
    </location>
    <ligand>
        <name>8-oxo-dGTP</name>
        <dbReference type="ChEBI" id="CHEBI:77896"/>
    </ligand>
</feature>
<dbReference type="Gene3D" id="3.90.79.10">
    <property type="entry name" value="Nucleoside Triphosphate Pyrophosphohydrolase"/>
    <property type="match status" value="1"/>
</dbReference>
<dbReference type="InterPro" id="IPR015797">
    <property type="entry name" value="NUDIX_hydrolase-like_dom_sf"/>
</dbReference>
<keyword evidence="9" id="KW-0234">DNA repair</keyword>
<evidence type="ECO:0000256" key="2">
    <source>
        <dbReference type="ARBA" id="ARBA00005582"/>
    </source>
</evidence>
<dbReference type="GO" id="GO:0008413">
    <property type="term" value="F:8-oxo-7,8-dihydroguanosine triphosphate pyrophosphatase activity"/>
    <property type="evidence" value="ECO:0007669"/>
    <property type="project" value="InterPro"/>
</dbReference>
<dbReference type="InterPro" id="IPR029119">
    <property type="entry name" value="MutY_C"/>
</dbReference>
<dbReference type="PROSITE" id="PS00893">
    <property type="entry name" value="NUDIX_BOX"/>
    <property type="match status" value="1"/>
</dbReference>
<comment type="cofactor">
    <cofactor evidence="1 18">
        <name>Mg(2+)</name>
        <dbReference type="ChEBI" id="CHEBI:18420"/>
    </cofactor>
</comment>
<evidence type="ECO:0000256" key="16">
    <source>
        <dbReference type="ARBA" id="ARBA00042798"/>
    </source>
</evidence>
<evidence type="ECO:0000256" key="18">
    <source>
        <dbReference type="PIRSR" id="PIRSR603561-2"/>
    </source>
</evidence>
<feature type="domain" description="Nudix hydrolase" evidence="19">
    <location>
        <begin position="1"/>
        <end position="129"/>
    </location>
</feature>
<dbReference type="CDD" id="cd03425">
    <property type="entry name" value="NUDIX_MutT_NudA_like"/>
    <property type="match status" value="1"/>
</dbReference>
<comment type="similarity">
    <text evidence="2">Belongs to the Nudix hydrolase family.</text>
</comment>
<evidence type="ECO:0000256" key="10">
    <source>
        <dbReference type="ARBA" id="ARBA00035861"/>
    </source>
</evidence>
<evidence type="ECO:0000256" key="12">
    <source>
        <dbReference type="ARBA" id="ARBA00038905"/>
    </source>
</evidence>
<dbReference type="AlphaFoldDB" id="A0A1R4HBG9"/>
<keyword evidence="7" id="KW-0378">Hydrolase</keyword>
<keyword evidence="6" id="KW-0227">DNA damage</keyword>